<reference evidence="2 3" key="1">
    <citation type="submission" date="2019-06" db="EMBL/GenBank/DDBJ databases">
        <title>Description of Kitasatospora acidophila sp. nov. isolated from pine grove soil, and reclassification of Streptomyces novaecaesareae to Kitasatospora novaeceasareae comb. nov.</title>
        <authorList>
            <person name="Kim M.J."/>
        </authorList>
    </citation>
    <scope>NUCLEOTIDE SEQUENCE [LARGE SCALE GENOMIC DNA]</scope>
    <source>
        <strain evidence="2 3">MMS16-CNU292</strain>
    </source>
</reference>
<evidence type="ECO:0000259" key="1">
    <source>
        <dbReference type="Pfam" id="PF21962"/>
    </source>
</evidence>
<dbReference type="RefSeq" id="WP_141634762.1">
    <property type="nucleotide sequence ID" value="NZ_VIGB01000003.1"/>
</dbReference>
<dbReference type="EMBL" id="VIGB01000003">
    <property type="protein sequence ID" value="TQF04176.1"/>
    <property type="molecule type" value="Genomic_DNA"/>
</dbReference>
<gene>
    <name evidence="2" type="ORF">E6W39_20515</name>
</gene>
<proteinExistence type="predicted"/>
<dbReference type="Pfam" id="PF21962">
    <property type="entry name" value="DUF6924"/>
    <property type="match status" value="1"/>
</dbReference>
<evidence type="ECO:0000313" key="2">
    <source>
        <dbReference type="EMBL" id="TQF04176.1"/>
    </source>
</evidence>
<dbReference type="InterPro" id="IPR053832">
    <property type="entry name" value="DUF6924"/>
</dbReference>
<organism evidence="2 3">
    <name type="scientific">Kitasatospora acidiphila</name>
    <dbReference type="NCBI Taxonomy" id="2567942"/>
    <lineage>
        <taxon>Bacteria</taxon>
        <taxon>Bacillati</taxon>
        <taxon>Actinomycetota</taxon>
        <taxon>Actinomycetes</taxon>
        <taxon>Kitasatosporales</taxon>
        <taxon>Streptomycetaceae</taxon>
        <taxon>Kitasatospora</taxon>
    </lineage>
</organism>
<sequence length="129" mass="14032">MTLLIRTDFADQAGWDALCSAVRTPSDEGSVAEVALVEEPGYAGLSTEQVIPLLPEDVAQRLVALADQVTFSSHELPVLLVDLLEQRSIRVVASELQSVETELSLANLEFDDVAREVEEDGVFRGFPGF</sequence>
<dbReference type="AlphaFoldDB" id="A0A540W586"/>
<accession>A0A540W586</accession>
<evidence type="ECO:0000313" key="3">
    <source>
        <dbReference type="Proteomes" id="UP000319103"/>
    </source>
</evidence>
<dbReference type="Proteomes" id="UP000319103">
    <property type="component" value="Unassembled WGS sequence"/>
</dbReference>
<keyword evidence="3" id="KW-1185">Reference proteome</keyword>
<comment type="caution">
    <text evidence="2">The sequence shown here is derived from an EMBL/GenBank/DDBJ whole genome shotgun (WGS) entry which is preliminary data.</text>
</comment>
<feature type="domain" description="DUF6924" evidence="1">
    <location>
        <begin position="2"/>
        <end position="126"/>
    </location>
</feature>
<protein>
    <recommendedName>
        <fullName evidence="1">DUF6924 domain-containing protein</fullName>
    </recommendedName>
</protein>
<dbReference type="OrthoDB" id="7854965at2"/>
<name>A0A540W586_9ACTN</name>